<comment type="caution">
    <text evidence="4">The sequence shown here is derived from an EMBL/GenBank/DDBJ whole genome shotgun (WGS) entry which is preliminary data.</text>
</comment>
<feature type="domain" description="Outer membrane protein beta-barrel" evidence="3">
    <location>
        <begin position="17"/>
        <end position="200"/>
    </location>
</feature>
<evidence type="ECO:0000259" key="3">
    <source>
        <dbReference type="Pfam" id="PF13505"/>
    </source>
</evidence>
<sequence>MTIKTFLNNAAILALAAAPFFMAGSAQAQEGTLSPLSGVYAGGYGGYGWTDADVAGGSDIKGWDYGVFAGYSMDTLLDRTLGLGINGSIEGFYGWSDADDDGVEKDNEWGVNFRPGLSFIDDYTLGLKPYGIIGYRRAEFQSTAGGDSEWLDGFELGIGTQLMAYGDFGVRLDYSHVFYEDKAGLDPDEDDIRLGVSYHF</sequence>
<dbReference type="EMBL" id="QFNK01000136">
    <property type="protein sequence ID" value="PZO85769.1"/>
    <property type="molecule type" value="Genomic_DNA"/>
</dbReference>
<proteinExistence type="predicted"/>
<evidence type="ECO:0000256" key="2">
    <source>
        <dbReference type="SAM" id="SignalP"/>
    </source>
</evidence>
<feature type="signal peptide" evidence="2">
    <location>
        <begin position="1"/>
        <end position="28"/>
    </location>
</feature>
<evidence type="ECO:0000256" key="1">
    <source>
        <dbReference type="ARBA" id="ARBA00022729"/>
    </source>
</evidence>
<dbReference type="InterPro" id="IPR011250">
    <property type="entry name" value="OMP/PagP_B-barrel"/>
</dbReference>
<dbReference type="Proteomes" id="UP000249557">
    <property type="component" value="Unassembled WGS sequence"/>
</dbReference>
<dbReference type="InterPro" id="IPR027385">
    <property type="entry name" value="Beta-barrel_OMP"/>
</dbReference>
<reference evidence="4 5" key="1">
    <citation type="submission" date="2017-08" db="EMBL/GenBank/DDBJ databases">
        <title>Infants hospitalized years apart are colonized by the same room-sourced microbial strains.</title>
        <authorList>
            <person name="Brooks B."/>
            <person name="Olm M.R."/>
            <person name="Firek B.A."/>
            <person name="Baker R."/>
            <person name="Thomas B.C."/>
            <person name="Morowitz M.J."/>
            <person name="Banfield J.F."/>
        </authorList>
    </citation>
    <scope>NUCLEOTIDE SEQUENCE [LARGE SCALE GENOMIC DNA]</scope>
    <source>
        <strain evidence="4">S2_018_000_R2_104</strain>
    </source>
</reference>
<dbReference type="Pfam" id="PF13505">
    <property type="entry name" value="OMP_b-brl"/>
    <property type="match status" value="1"/>
</dbReference>
<evidence type="ECO:0000313" key="4">
    <source>
        <dbReference type="EMBL" id="PZO85769.1"/>
    </source>
</evidence>
<evidence type="ECO:0000313" key="5">
    <source>
        <dbReference type="Proteomes" id="UP000249557"/>
    </source>
</evidence>
<accession>A0A2W5A002</accession>
<protein>
    <recommendedName>
        <fullName evidence="3">Outer membrane protein beta-barrel domain-containing protein</fullName>
    </recommendedName>
</protein>
<feature type="chain" id="PRO_5015994985" description="Outer membrane protein beta-barrel domain-containing protein" evidence="2">
    <location>
        <begin position="29"/>
        <end position="200"/>
    </location>
</feature>
<name>A0A2W5A002_9BACT</name>
<keyword evidence="1 2" id="KW-0732">Signal</keyword>
<dbReference type="AlphaFoldDB" id="A0A2W5A002"/>
<gene>
    <name evidence="4" type="ORF">DI626_07140</name>
</gene>
<organism evidence="4 5">
    <name type="scientific">Micavibrio aeruginosavorus</name>
    <dbReference type="NCBI Taxonomy" id="349221"/>
    <lineage>
        <taxon>Bacteria</taxon>
        <taxon>Pseudomonadati</taxon>
        <taxon>Bdellovibrionota</taxon>
        <taxon>Bdellovibrionia</taxon>
        <taxon>Bdellovibrionales</taxon>
        <taxon>Pseudobdellovibrionaceae</taxon>
        <taxon>Micavibrio</taxon>
    </lineage>
</organism>
<dbReference type="SUPFAM" id="SSF56925">
    <property type="entry name" value="OMPA-like"/>
    <property type="match status" value="1"/>
</dbReference>